<dbReference type="SUPFAM" id="SSF52113">
    <property type="entry name" value="BRCT domain"/>
    <property type="match status" value="1"/>
</dbReference>
<comment type="caution">
    <text evidence="6">The sequence shown here is derived from an EMBL/GenBank/DDBJ whole genome shotgun (WGS) entry which is preliminary data.</text>
</comment>
<feature type="compositionally biased region" description="Basic and acidic residues" evidence="4">
    <location>
        <begin position="653"/>
        <end position="662"/>
    </location>
</feature>
<feature type="compositionally biased region" description="Polar residues" evidence="4">
    <location>
        <begin position="765"/>
        <end position="778"/>
    </location>
</feature>
<protein>
    <recommendedName>
        <fullName evidence="5">BRCT domain-containing protein</fullName>
    </recommendedName>
</protein>
<feature type="compositionally biased region" description="Polar residues" evidence="4">
    <location>
        <begin position="619"/>
        <end position="628"/>
    </location>
</feature>
<dbReference type="OrthoDB" id="129353at2759"/>
<feature type="compositionally biased region" description="Polar residues" evidence="4">
    <location>
        <begin position="575"/>
        <end position="598"/>
    </location>
</feature>
<feature type="compositionally biased region" description="Basic residues" evidence="4">
    <location>
        <begin position="840"/>
        <end position="855"/>
    </location>
</feature>
<dbReference type="GO" id="GO:0042393">
    <property type="term" value="F:histone binding"/>
    <property type="evidence" value="ECO:0007669"/>
    <property type="project" value="TreeGrafter"/>
</dbReference>
<dbReference type="Gene3D" id="3.40.50.10190">
    <property type="entry name" value="BRCT domain"/>
    <property type="match status" value="1"/>
</dbReference>
<feature type="compositionally biased region" description="Polar residues" evidence="4">
    <location>
        <begin position="427"/>
        <end position="436"/>
    </location>
</feature>
<gene>
    <name evidence="6" type="ORF">PENSTE_c015G02078</name>
</gene>
<dbReference type="EMBL" id="MLKD01000015">
    <property type="protein sequence ID" value="OQE19391.1"/>
    <property type="molecule type" value="Genomic_DNA"/>
</dbReference>
<dbReference type="PANTHER" id="PTHR15321">
    <property type="entry name" value="TUMOR SUPPRESSOR P53-BINDING PROTEIN 1"/>
    <property type="match status" value="1"/>
</dbReference>
<dbReference type="GO" id="GO:0045944">
    <property type="term" value="P:positive regulation of transcription by RNA polymerase II"/>
    <property type="evidence" value="ECO:0007669"/>
    <property type="project" value="TreeGrafter"/>
</dbReference>
<feature type="compositionally biased region" description="Basic and acidic residues" evidence="4">
    <location>
        <begin position="866"/>
        <end position="898"/>
    </location>
</feature>
<dbReference type="PANTHER" id="PTHR15321:SF3">
    <property type="entry name" value="TP53-BINDING PROTEIN 1"/>
    <property type="match status" value="1"/>
</dbReference>
<evidence type="ECO:0000256" key="4">
    <source>
        <dbReference type="SAM" id="MobiDB-lite"/>
    </source>
</evidence>
<sequence>METQDSIDIAKLQRVALGIEHEPSQSFSNGLAATNSHSLNENSPPPSLHPSNGDLRSTGPALSALSSSSISNSLKRHSLPSATKHYAKSSMNAHKITPKSNNTQPEQMDSAEGDPGDTQVVSQSVYDSIIRQNGESIYQNDSHNGADGATLMTLHEGDSGHLDILAEFNSNRHERNQSPGNDEESLYGQSPSSPIADNGLQPEFFPESQRFLTTTPATAIKKNQTPGTAQTPSASRNPLMADIGSSGGLLMGLSQAFKNTQAPSSPLVHGLQSELASDRPSPNVPIQQRIHIPISSPLMNFPGQYARESSEPNLNYISMRESQNNRDKSLGERLTRSEENLHSGDQIDQEFNKDPPFLEAARHQRKIDAEAAAQFAALNAPDQPRSDASASSPENSIHIHEDEAMGIEGAGSEEETEQEEDMPPQVPQSQENPSSSVEEDKENFAGPHEPIAATSSAHDRLSQALGFEGSQSGPDHSGDATNADADGPNDSDNQPTARSSQVMVKDSQQEPQGSLPQENASSGLQAVPEDMEIDSHIDVARTSPVRQRVESPLPASRPANGRSQTFHGMPREENTQSSHRSGIDNMENQPASASQPESSRLHSGIPPLLQKTGSGLGEKSSSLPSQIKETPIHLRPSVGDPAQMSKVPNTSPDHQDSNRWEGESTGNNEDDDLPPMFPVGNSFRLSQRPSQTRAQSSPIKARPSILSSPSGRQRRRLMDIASDTSPQVHSKVVDFDMTFFENDPDFNALIQGSPTRPRKKRRGNLGQSYNTSEASFPSPQRAEAPKIVSPIQEIPSPKRTQSSAELDLPTNIVRNEPGPSRRADQNVWEIESSPQQIMPRRSKSRRMKTFSHRHSQPSAEPSAQDSTKENQKQSEDRSKNLPEDPPRSQPENHIEKASEIPTETQSVDRRRFKPFDISRIHSSAPSSQLTELDIGSEDLLPSENPPAATPTSSRPASANVDECQIAPNQIISLWPGGKRAYYPGTCLGIPLGSSDTKYSVKLEDSAPIEVNQIAVKRLELRVGDGVKVDMPGFPKVTHIVRGFEDKLTSEELSQPADQDGYPMTDIFGYSTLVLGLKQRKSLPTGGLNNNSENIVRVPINRIYLDTNQWNRLKDRPFTYHPKKVSSQEAPPQTPAKSSIPPSPSSRFSRNTQSVGIFSNMAFAVSYREDDSSKKRVIGLIQDNGGTILRTGFSELFDSSSVLPISSPAKGSHTEKKIIPGLQLTQPAQNVGFTCLIADKHSRREKYMQALALNFPCLSGRWVEDCVAQGRLLEWDVYLLPAGESMYLNGSTKSRMMVSTPPSKARLAQTISERPKLLAGKSVLIVTGRGKIEEKRKAYIFLTYALGASRVERVPDLETAKTTLGSQADADFPFTWDFVYVEDSDRDAAKAMLAPRLQGLSSMNGRKRKKSTAFNAENDNVNSTTQVIGNEFVCQSLILGRLFKE</sequence>
<evidence type="ECO:0000256" key="2">
    <source>
        <dbReference type="ARBA" id="ARBA00022763"/>
    </source>
</evidence>
<feature type="compositionally biased region" description="Polar residues" evidence="4">
    <location>
        <begin position="856"/>
        <end position="865"/>
    </location>
</feature>
<feature type="region of interest" description="Disordered" evidence="4">
    <location>
        <begin position="744"/>
        <end position="910"/>
    </location>
</feature>
<feature type="compositionally biased region" description="Basic and acidic residues" evidence="4">
    <location>
        <begin position="323"/>
        <end position="342"/>
    </location>
</feature>
<feature type="region of interest" description="Disordered" evidence="4">
    <location>
        <begin position="378"/>
        <end position="727"/>
    </location>
</feature>
<dbReference type="Pfam" id="PF00533">
    <property type="entry name" value="BRCT"/>
    <property type="match status" value="1"/>
</dbReference>
<feature type="compositionally biased region" description="Polar residues" evidence="4">
    <location>
        <begin position="217"/>
        <end position="236"/>
    </location>
</feature>
<accession>A0A1V6SZV1</accession>
<evidence type="ECO:0000259" key="5">
    <source>
        <dbReference type="PROSITE" id="PS50172"/>
    </source>
</evidence>
<evidence type="ECO:0000256" key="3">
    <source>
        <dbReference type="ARBA" id="ARBA00023242"/>
    </source>
</evidence>
<feature type="compositionally biased region" description="Low complexity" evidence="4">
    <location>
        <begin position="62"/>
        <end position="73"/>
    </location>
</feature>
<feature type="region of interest" description="Disordered" evidence="4">
    <location>
        <begin position="1121"/>
        <end position="1150"/>
    </location>
</feature>
<dbReference type="GO" id="GO:0000077">
    <property type="term" value="P:DNA damage checkpoint signaling"/>
    <property type="evidence" value="ECO:0007669"/>
    <property type="project" value="TreeGrafter"/>
</dbReference>
<dbReference type="Gene3D" id="2.30.30.140">
    <property type="match status" value="1"/>
</dbReference>
<feature type="compositionally biased region" description="Polar residues" evidence="4">
    <location>
        <begin position="24"/>
        <end position="42"/>
    </location>
</feature>
<feature type="compositionally biased region" description="Polar residues" evidence="4">
    <location>
        <begin position="386"/>
        <end position="395"/>
    </location>
</feature>
<dbReference type="SMART" id="SM00292">
    <property type="entry name" value="BRCT"/>
    <property type="match status" value="1"/>
</dbReference>
<feature type="region of interest" description="Disordered" evidence="4">
    <location>
        <begin position="172"/>
        <end position="202"/>
    </location>
</feature>
<feature type="region of interest" description="Disordered" evidence="4">
    <location>
        <begin position="217"/>
        <end position="242"/>
    </location>
</feature>
<dbReference type="InterPro" id="IPR036420">
    <property type="entry name" value="BRCT_dom_sf"/>
</dbReference>
<name>A0A1V6SZV1_9EURO</name>
<organism evidence="6 7">
    <name type="scientific">Penicillium steckii</name>
    <dbReference type="NCBI Taxonomy" id="303698"/>
    <lineage>
        <taxon>Eukaryota</taxon>
        <taxon>Fungi</taxon>
        <taxon>Dikarya</taxon>
        <taxon>Ascomycota</taxon>
        <taxon>Pezizomycotina</taxon>
        <taxon>Eurotiomycetes</taxon>
        <taxon>Eurotiomycetidae</taxon>
        <taxon>Eurotiales</taxon>
        <taxon>Aspergillaceae</taxon>
        <taxon>Penicillium</taxon>
    </lineage>
</organism>
<feature type="compositionally biased region" description="Polar residues" evidence="4">
    <location>
        <begin position="509"/>
        <end position="524"/>
    </location>
</feature>
<evidence type="ECO:0000313" key="7">
    <source>
        <dbReference type="Proteomes" id="UP000191285"/>
    </source>
</evidence>
<feature type="compositionally biased region" description="Polar residues" evidence="4">
    <location>
        <begin position="1124"/>
        <end position="1136"/>
    </location>
</feature>
<feature type="domain" description="BRCT" evidence="5">
    <location>
        <begin position="1152"/>
        <end position="1279"/>
    </location>
</feature>
<dbReference type="GO" id="GO:0005634">
    <property type="term" value="C:nucleus"/>
    <property type="evidence" value="ECO:0007669"/>
    <property type="project" value="UniProtKB-SubCell"/>
</dbReference>
<keyword evidence="2" id="KW-0227">DNA damage</keyword>
<dbReference type="InterPro" id="IPR013914">
    <property type="entry name" value="Rad9_Rad53-bd_dom_fun"/>
</dbReference>
<reference evidence="7" key="1">
    <citation type="journal article" date="2017" name="Nat. Microbiol.">
        <title>Global analysis of biosynthetic gene clusters reveals vast potential of secondary metabolite production in Penicillium species.</title>
        <authorList>
            <person name="Nielsen J.C."/>
            <person name="Grijseels S."/>
            <person name="Prigent S."/>
            <person name="Ji B."/>
            <person name="Dainat J."/>
            <person name="Nielsen K.F."/>
            <person name="Frisvad J.C."/>
            <person name="Workman M."/>
            <person name="Nielsen J."/>
        </authorList>
    </citation>
    <scope>NUCLEOTIDE SEQUENCE [LARGE SCALE GENOMIC DNA]</scope>
    <source>
        <strain evidence="7">IBT 24891</strain>
    </source>
</reference>
<evidence type="ECO:0000313" key="6">
    <source>
        <dbReference type="EMBL" id="OQE19391.1"/>
    </source>
</evidence>
<feature type="compositionally biased region" description="Low complexity" evidence="4">
    <location>
        <begin position="949"/>
        <end position="958"/>
    </location>
</feature>
<dbReference type="CDD" id="cd17745">
    <property type="entry name" value="BRCT_p53bp1_rpt1"/>
    <property type="match status" value="1"/>
</dbReference>
<dbReference type="InterPro" id="IPR047249">
    <property type="entry name" value="BRCT_p53bp1-like_rpt1"/>
</dbReference>
<dbReference type="Pfam" id="PF08605">
    <property type="entry name" value="Rad9_Rad53_bind"/>
    <property type="match status" value="1"/>
</dbReference>
<dbReference type="Proteomes" id="UP000191285">
    <property type="component" value="Unassembled WGS sequence"/>
</dbReference>
<feature type="region of interest" description="Disordered" evidence="4">
    <location>
        <begin position="321"/>
        <end position="352"/>
    </location>
</feature>
<dbReference type="InterPro" id="IPR001357">
    <property type="entry name" value="BRCT_dom"/>
</dbReference>
<keyword evidence="3" id="KW-0539">Nucleus</keyword>
<feature type="region of interest" description="Disordered" evidence="4">
    <location>
        <begin position="937"/>
        <end position="959"/>
    </location>
</feature>
<feature type="compositionally biased region" description="Acidic residues" evidence="4">
    <location>
        <begin position="411"/>
        <end position="422"/>
    </location>
</feature>
<evidence type="ECO:0000256" key="1">
    <source>
        <dbReference type="ARBA" id="ARBA00004123"/>
    </source>
</evidence>
<dbReference type="STRING" id="303698.A0A1V6SZV1"/>
<feature type="region of interest" description="Disordered" evidence="4">
    <location>
        <begin position="260"/>
        <end position="285"/>
    </location>
</feature>
<dbReference type="InterPro" id="IPR047252">
    <property type="entry name" value="TP53BP1-like"/>
</dbReference>
<comment type="subcellular location">
    <subcellularLocation>
        <location evidence="1">Nucleus</location>
    </subcellularLocation>
</comment>
<keyword evidence="7" id="KW-1185">Reference proteome</keyword>
<feature type="compositionally biased region" description="Polar residues" evidence="4">
    <location>
        <begin position="98"/>
        <end position="107"/>
    </location>
</feature>
<feature type="compositionally biased region" description="Polar residues" evidence="4">
    <location>
        <begin position="490"/>
        <end position="502"/>
    </location>
</feature>
<dbReference type="PROSITE" id="PS50172">
    <property type="entry name" value="BRCT"/>
    <property type="match status" value="1"/>
</dbReference>
<feature type="compositionally biased region" description="Polar residues" evidence="4">
    <location>
        <begin position="683"/>
        <end position="698"/>
    </location>
</feature>
<proteinExistence type="predicted"/>
<feature type="region of interest" description="Disordered" evidence="4">
    <location>
        <begin position="22"/>
        <end position="119"/>
    </location>
</feature>